<dbReference type="Pfam" id="PF01565">
    <property type="entry name" value="FAD_binding_4"/>
    <property type="match status" value="1"/>
</dbReference>
<evidence type="ECO:0000256" key="1">
    <source>
        <dbReference type="ARBA" id="ARBA00005147"/>
    </source>
</evidence>
<dbReference type="Gene3D" id="3.30.43.10">
    <property type="entry name" value="Uridine Diphospho-n-acetylenolpyruvylglucosamine Reductase, domain 2"/>
    <property type="match status" value="1"/>
</dbReference>
<protein>
    <submittedName>
        <fullName evidence="6">FAD-linked oxidoreductase</fullName>
    </submittedName>
</protein>
<dbReference type="InterPro" id="IPR016169">
    <property type="entry name" value="FAD-bd_PCMH_sub2"/>
</dbReference>
<dbReference type="InterPro" id="IPR016171">
    <property type="entry name" value="Vanillyl_alc_oxidase_C-sub2"/>
</dbReference>
<dbReference type="GO" id="GO:0003885">
    <property type="term" value="F:D-arabinono-1,4-lactone oxidase activity"/>
    <property type="evidence" value="ECO:0007669"/>
    <property type="project" value="InterPro"/>
</dbReference>
<dbReference type="GO" id="GO:0019853">
    <property type="term" value="P:L-ascorbic acid biosynthetic process"/>
    <property type="evidence" value="ECO:0007669"/>
    <property type="project" value="UniProtKB-UniPathway"/>
</dbReference>
<accession>A0A7W9YFH8</accession>
<dbReference type="Gene3D" id="3.30.70.2520">
    <property type="match status" value="1"/>
</dbReference>
<dbReference type="GO" id="GO:0016020">
    <property type="term" value="C:membrane"/>
    <property type="evidence" value="ECO:0007669"/>
    <property type="project" value="InterPro"/>
</dbReference>
<dbReference type="GO" id="GO:0080049">
    <property type="term" value="F:L-gulono-1,4-lactone dehydrogenase activity"/>
    <property type="evidence" value="ECO:0007669"/>
    <property type="project" value="TreeGrafter"/>
</dbReference>
<feature type="domain" description="FAD-binding PCMH-type" evidence="5">
    <location>
        <begin position="13"/>
        <end position="183"/>
    </location>
</feature>
<dbReference type="InterPro" id="IPR010031">
    <property type="entry name" value="FAD_lactone_oxidase-like"/>
</dbReference>
<keyword evidence="4" id="KW-0560">Oxidoreductase</keyword>
<dbReference type="InterPro" id="IPR036318">
    <property type="entry name" value="FAD-bd_PCMH-like_sf"/>
</dbReference>
<dbReference type="Gene3D" id="1.10.45.10">
    <property type="entry name" value="Vanillyl-alcohol Oxidase, Chain A, domain 4"/>
    <property type="match status" value="1"/>
</dbReference>
<comment type="caution">
    <text evidence="6">The sequence shown here is derived from an EMBL/GenBank/DDBJ whole genome shotgun (WGS) entry which is preliminary data.</text>
</comment>
<name>A0A7W9YFH8_9ACTN</name>
<organism evidence="6 7">
    <name type="scientific">Nocardiopsis mwathae</name>
    <dbReference type="NCBI Taxonomy" id="1472723"/>
    <lineage>
        <taxon>Bacteria</taxon>
        <taxon>Bacillati</taxon>
        <taxon>Actinomycetota</taxon>
        <taxon>Actinomycetes</taxon>
        <taxon>Streptosporangiales</taxon>
        <taxon>Nocardiopsidaceae</taxon>
        <taxon>Nocardiopsis</taxon>
    </lineage>
</organism>
<dbReference type="InterPro" id="IPR016166">
    <property type="entry name" value="FAD-bd_PCMH"/>
</dbReference>
<keyword evidence="7" id="KW-1185">Reference proteome</keyword>
<dbReference type="InterPro" id="IPR006094">
    <property type="entry name" value="Oxid_FAD_bind_N"/>
</dbReference>
<dbReference type="Gene3D" id="3.30.465.10">
    <property type="match status" value="1"/>
</dbReference>
<dbReference type="InterPro" id="IPR007173">
    <property type="entry name" value="ALO_C"/>
</dbReference>
<dbReference type="PROSITE" id="PS00862">
    <property type="entry name" value="OX2_COVAL_FAD"/>
    <property type="match status" value="1"/>
</dbReference>
<gene>
    <name evidence="6" type="ORF">HNR23_001280</name>
</gene>
<dbReference type="PROSITE" id="PS51387">
    <property type="entry name" value="FAD_PCMH"/>
    <property type="match status" value="1"/>
</dbReference>
<evidence type="ECO:0000256" key="2">
    <source>
        <dbReference type="ARBA" id="ARBA00005466"/>
    </source>
</evidence>
<keyword evidence="3" id="KW-0060">Ascorbate biosynthesis</keyword>
<comment type="similarity">
    <text evidence="2">Belongs to the oxygen-dependent FAD-linked oxidoreductase family.</text>
</comment>
<dbReference type="PANTHER" id="PTHR43762:SF1">
    <property type="entry name" value="D-ARABINONO-1,4-LACTONE OXIDASE"/>
    <property type="match status" value="1"/>
</dbReference>
<dbReference type="AlphaFoldDB" id="A0A7W9YFH8"/>
<dbReference type="InterPro" id="IPR016167">
    <property type="entry name" value="FAD-bd_PCMH_sub1"/>
</dbReference>
<dbReference type="PANTHER" id="PTHR43762">
    <property type="entry name" value="L-GULONOLACTONE OXIDASE"/>
    <property type="match status" value="1"/>
</dbReference>
<evidence type="ECO:0000313" key="6">
    <source>
        <dbReference type="EMBL" id="MBB6171220.1"/>
    </source>
</evidence>
<dbReference type="Proteomes" id="UP000546642">
    <property type="component" value="Unassembled WGS sequence"/>
</dbReference>
<evidence type="ECO:0000313" key="7">
    <source>
        <dbReference type="Proteomes" id="UP000546642"/>
    </source>
</evidence>
<dbReference type="EMBL" id="JACHDS010000001">
    <property type="protein sequence ID" value="MBB6171220.1"/>
    <property type="molecule type" value="Genomic_DNA"/>
</dbReference>
<reference evidence="6 7" key="1">
    <citation type="submission" date="2020-08" db="EMBL/GenBank/DDBJ databases">
        <title>Sequencing the genomes of 1000 actinobacteria strains.</title>
        <authorList>
            <person name="Klenk H.-P."/>
        </authorList>
    </citation>
    <scope>NUCLEOTIDE SEQUENCE [LARGE SCALE GENOMIC DNA]</scope>
    <source>
        <strain evidence="6 7">DSM 46659</strain>
    </source>
</reference>
<dbReference type="NCBIfam" id="TIGR01679">
    <property type="entry name" value="bact_FAD_ox"/>
    <property type="match status" value="1"/>
</dbReference>
<dbReference type="Pfam" id="PF04030">
    <property type="entry name" value="ALO"/>
    <property type="match status" value="1"/>
</dbReference>
<proteinExistence type="inferred from homology"/>
<evidence type="ECO:0000256" key="4">
    <source>
        <dbReference type="ARBA" id="ARBA00023002"/>
    </source>
</evidence>
<dbReference type="UniPathway" id="UPA00132"/>
<evidence type="ECO:0000256" key="3">
    <source>
        <dbReference type="ARBA" id="ARBA00022644"/>
    </source>
</evidence>
<dbReference type="RefSeq" id="WP_184074467.1">
    <property type="nucleotide sequence ID" value="NZ_JACHDS010000001.1"/>
</dbReference>
<comment type="pathway">
    <text evidence="1">Cofactor biosynthesis; L-ascorbate biosynthesis.</text>
</comment>
<dbReference type="SUPFAM" id="SSF56176">
    <property type="entry name" value="FAD-binding/transporter-associated domain-like"/>
    <property type="match status" value="1"/>
</dbReference>
<sequence>MTNVLWTTWPGTHRARPRRMEAPNTTGDVVAAVRAAAAAGSRVRMVGSGHSFTDVAVTDGTLLSPTSLTRVRDVDPAAGTATVEAGMQLCDVNEALHAHGLALANMGDIAVQTAAGAIQTGTHGTGRDLGGLADQVVGMELVLADGTVAACSAEQDPDLFHAARVGLGAFGVVTALTLSVRPSFLLRAREIPLPLDAVLENWARLRADNDHFEFFWFPHTGRTYTKRNNRVGGPADPVGPLRAWLEDEFLSSSVFEWANRAGLRAPAAIPAINQVAARALSARAYTDTSYRVFASTRRVKFVETEYAIPAEHVADVLREIRSIIDRRDHRIGFPIEVRFAPADDVWLSTAYGRDTAYVAAHVYRGAPHERYFADLEAVFTAVGGRPHWGKMHTRDRAYLESVYPRFGDALAIRDRVDPDRRFTNAYLEAVLGH</sequence>
<dbReference type="GO" id="GO:0071949">
    <property type="term" value="F:FAD binding"/>
    <property type="evidence" value="ECO:0007669"/>
    <property type="project" value="InterPro"/>
</dbReference>
<evidence type="ECO:0000259" key="5">
    <source>
        <dbReference type="PROSITE" id="PS51387"/>
    </source>
</evidence>
<dbReference type="InterPro" id="IPR006093">
    <property type="entry name" value="Oxy_OxRdtase_FAD_BS"/>
</dbReference>
<dbReference type="PIRSF" id="PIRSF000136">
    <property type="entry name" value="LGO_GLO"/>
    <property type="match status" value="1"/>
</dbReference>